<feature type="compositionally biased region" description="Low complexity" evidence="1">
    <location>
        <begin position="90"/>
        <end position="103"/>
    </location>
</feature>
<evidence type="ECO:0000313" key="2">
    <source>
        <dbReference type="EMBL" id="CCM00058.1"/>
    </source>
</evidence>
<gene>
    <name evidence="2" type="ORF">FIBRA_02085</name>
</gene>
<name>J4G1C4_9APHY</name>
<feature type="region of interest" description="Disordered" evidence="1">
    <location>
        <begin position="71"/>
        <end position="105"/>
    </location>
</feature>
<feature type="region of interest" description="Disordered" evidence="1">
    <location>
        <begin position="231"/>
        <end position="280"/>
    </location>
</feature>
<reference evidence="2 3" key="1">
    <citation type="journal article" date="2012" name="Appl. Environ. Microbiol.">
        <title>Short-read sequencing for genomic analysis of the brown rot fungus Fibroporia radiculosa.</title>
        <authorList>
            <person name="Tang J.D."/>
            <person name="Perkins A.D."/>
            <person name="Sonstegard T.S."/>
            <person name="Schroeder S.G."/>
            <person name="Burgess S.C."/>
            <person name="Diehl S.V."/>
        </authorList>
    </citation>
    <scope>NUCLEOTIDE SEQUENCE [LARGE SCALE GENOMIC DNA]</scope>
    <source>
        <strain evidence="2 3">TFFH 294</strain>
    </source>
</reference>
<evidence type="ECO:0000256" key="1">
    <source>
        <dbReference type="SAM" id="MobiDB-lite"/>
    </source>
</evidence>
<organism evidence="2 3">
    <name type="scientific">Fibroporia radiculosa</name>
    <dbReference type="NCBI Taxonomy" id="599839"/>
    <lineage>
        <taxon>Eukaryota</taxon>
        <taxon>Fungi</taxon>
        <taxon>Dikarya</taxon>
        <taxon>Basidiomycota</taxon>
        <taxon>Agaricomycotina</taxon>
        <taxon>Agaricomycetes</taxon>
        <taxon>Polyporales</taxon>
        <taxon>Fibroporiaceae</taxon>
        <taxon>Fibroporia</taxon>
    </lineage>
</organism>
<dbReference type="RefSeq" id="XP_012179341.1">
    <property type="nucleotide sequence ID" value="XM_012323951.1"/>
</dbReference>
<feature type="compositionally biased region" description="Basic and acidic residues" evidence="1">
    <location>
        <begin position="238"/>
        <end position="247"/>
    </location>
</feature>
<dbReference type="InParanoid" id="J4G1C4"/>
<keyword evidence="3" id="KW-1185">Reference proteome</keyword>
<accession>J4G1C4</accession>
<dbReference type="AlphaFoldDB" id="J4G1C4"/>
<dbReference type="Gene3D" id="3.30.40.10">
    <property type="entry name" value="Zinc/RING finger domain, C3HC4 (zinc finger)"/>
    <property type="match status" value="1"/>
</dbReference>
<dbReference type="STRING" id="599839.J4G1C4"/>
<proteinExistence type="predicted"/>
<feature type="compositionally biased region" description="Polar residues" evidence="1">
    <location>
        <begin position="253"/>
        <end position="275"/>
    </location>
</feature>
<dbReference type="GeneID" id="24094969"/>
<dbReference type="EMBL" id="HE796964">
    <property type="protein sequence ID" value="CCM00058.1"/>
    <property type="molecule type" value="Genomic_DNA"/>
</dbReference>
<sequence length="451" mass="47808">MHDIGPADPVIRNLVDEMVVECPQRALGCAYSCQRLLLSTHVDESCAYGNVTCHECGTVLIRKDLAGHTHVDTSYSGEDVDTERKPISHESSASNEENASLAADSQHDIPHLREDVLVAENALLRHRISALEGMVHILQQEMCIVQRALGPWYRSEITDGSWEQDVRPGVQDEYGTSQIEAQNQTNGGTSQAVRINRSTSATLSSQSPDVSRIAPQGHPLEIDLASYFPSEEEADNEYSSHMHREPQAHPISAPSSSSNGMRSQEALSQAQSATTRAHAIRSYSGSYPQTSAFGPTAHSSNTPAFTSSLSYPGSAASLVPASISVPPLDPTTPLPGTLASLHSSLVSLAGALSALATTRAQEALYTGEELRSLRGGMHGLRMQLHDVMTTRMPSRESAATPINGGGGGPGAGAGEGVGIGVGLPPWMVYGPRLPGPTTYPHIPGSVTATKL</sequence>
<dbReference type="Proteomes" id="UP000006352">
    <property type="component" value="Unassembled WGS sequence"/>
</dbReference>
<protein>
    <recommendedName>
        <fullName evidence="4">TRAF-type domain-containing protein</fullName>
    </recommendedName>
</protein>
<dbReference type="InterPro" id="IPR013083">
    <property type="entry name" value="Znf_RING/FYVE/PHD"/>
</dbReference>
<dbReference type="HOGENOM" id="CLU_019709_0_0_1"/>
<evidence type="ECO:0008006" key="4">
    <source>
        <dbReference type="Google" id="ProtNLM"/>
    </source>
</evidence>
<evidence type="ECO:0000313" key="3">
    <source>
        <dbReference type="Proteomes" id="UP000006352"/>
    </source>
</evidence>
<dbReference type="OrthoDB" id="1630758at2759"/>